<dbReference type="InterPro" id="IPR041500">
    <property type="entry name" value="RecC_C"/>
</dbReference>
<keyword evidence="6" id="KW-0269">Exonuclease</keyword>
<dbReference type="GO" id="GO:0006310">
    <property type="term" value="P:DNA recombination"/>
    <property type="evidence" value="ECO:0007669"/>
    <property type="project" value="TreeGrafter"/>
</dbReference>
<dbReference type="Gene3D" id="1.10.10.160">
    <property type="match status" value="1"/>
</dbReference>
<dbReference type="Pfam" id="PF17946">
    <property type="entry name" value="RecC_C"/>
    <property type="match status" value="1"/>
</dbReference>
<keyword evidence="1" id="KW-0540">Nuclease</keyword>
<evidence type="ECO:0000256" key="10">
    <source>
        <dbReference type="SAM" id="MobiDB-lite"/>
    </source>
</evidence>
<dbReference type="InterPro" id="IPR006697">
    <property type="entry name" value="RecC"/>
</dbReference>
<dbReference type="PIRSF" id="PIRSF000980">
    <property type="entry name" value="RecC"/>
    <property type="match status" value="1"/>
</dbReference>
<keyword evidence="5" id="KW-0347">Helicase</keyword>
<dbReference type="SUPFAM" id="SSF52540">
    <property type="entry name" value="P-loop containing nucleoside triphosphate hydrolases"/>
    <property type="match status" value="2"/>
</dbReference>
<name>A0A2Z6ICK5_9BURK</name>
<sequence length="1229" mass="136187">MIHTVYSNSYEVLRAVLLHNIEALAVGPAKNPSTLFERAFERVPIITPSVGVALDVQRAVARKDAVCAGLDFMTLSTWMGFFSKEPLANVVGNEAEWMIWAILRRTGPESFREAPGHERLKNYLKGKTDRDIYALARRISGLFVSYATYRLDWIFSWLGLHAEAMKGVESDENRRREDRALEAHPDWAWQRDLWGELSKNPRWQGRRFLEAFPGTLARIENVRPDERRLTFEDGRAVAMPGALHVFVPFVVPPLMLPILKAYATSGREIWFYLLNPSSEYWFDLVPRRLFAVRGDEHREIGHPILADNGRSTRANIDRLWRFTQSDDRNAQAEDSAADEGGPDTIRAIDRTRTTYDAFMARYFRRPQDLEVETDVEMQSYYLEANDPRLLRRIQDSILLLDPTRVTHDAKTGEAFPELLAADDDSVRFAAAPTAVRELEGLAEWLQTLFESTRNDDEPLTPDDVLVVTPDISALLPLVERVFGSLPAGRRIEWRATGMRAVEADSPGETLLELGRLLTGRVRSEALLAWLSLPLVARRYGFAVEDLSILSDWLKAAGFRFGLSDEHLAAIDPATYGTVKDMTLARAVERLALGYFLPDAAKSPWGDVIPVRGSEADGWVSVVDRPELLEALARAAADLEAFRRRTEGEHEPAVWVEWMTDALTVFFPSDATGLFAPLRTAIVQLAGEMETADEVEPIRVSFELFLSALAGRVEGTASAGKPTHCVTFTSMTALRGLPYKVIALVGLNDDCAFPGTTRREEFDLMGAAPRRGDRDSRIDNRNAFLDLLLAARSRFYVSYVAGTGTAERLPSVVAEELRAWILSLEEDDERLKTLSARLTKRIPLNRYSPDAFLAPSDTRGPGWRSHDAALLAALRAADACEYRADERAFADTGLEIVGEWRREGLPSTLLKAWWAKPATTTLSLCDVRYPKLSETEPLSMFTPSDGLSKWQRKDEALGALLAGETLESIRERWALDGRFGAAGIREWSVEDELDTAESVASRWRTTVSGLEKLDDPAVSVKLASGLTIEHRQGDLYRTKEGGLKAVRRAVSEAKITSGAFFKLLIDHAICRAAGMELDTVVVCPPAAEKKPTKTTRSKPKAPPPGADGLLKMPNFTPAEAKVLLEALASPLLALERRAAQGADDAPFVFGLDAKSKRIEEVAGGAATRILWRGEDAGEAQRRRENEIDALKSLAVAGDDPAEVAARLGAFLAAMGLPLGAGADEEPESTN</sequence>
<accession>A0A2Z6ICK5</accession>
<dbReference type="EMBL" id="AP018786">
    <property type="protein sequence ID" value="BBF24032.1"/>
    <property type="molecule type" value="Genomic_DNA"/>
</dbReference>
<keyword evidence="9" id="KW-0234">DNA repair</keyword>
<dbReference type="Gene3D" id="3.40.50.10930">
    <property type="match status" value="1"/>
</dbReference>
<evidence type="ECO:0000256" key="2">
    <source>
        <dbReference type="ARBA" id="ARBA00022741"/>
    </source>
</evidence>
<evidence type="ECO:0000256" key="5">
    <source>
        <dbReference type="ARBA" id="ARBA00022806"/>
    </source>
</evidence>
<dbReference type="GO" id="GO:0006281">
    <property type="term" value="P:DNA repair"/>
    <property type="evidence" value="ECO:0007669"/>
    <property type="project" value="UniProtKB-KW"/>
</dbReference>
<proteinExistence type="predicted"/>
<evidence type="ECO:0000256" key="1">
    <source>
        <dbReference type="ARBA" id="ARBA00022722"/>
    </source>
</evidence>
<evidence type="ECO:0000256" key="7">
    <source>
        <dbReference type="ARBA" id="ARBA00022840"/>
    </source>
</evidence>
<dbReference type="RefSeq" id="WP_120177581.1">
    <property type="nucleotide sequence ID" value="NZ_AP018786.1"/>
</dbReference>
<reference evidence="12 13" key="1">
    <citation type="journal article" date="2018" name="Int. J. Syst. Evol. Microbiol.">
        <title>Mesosutterella multiformis gen. nov., sp. nov., a member of the family Sutterellaceae and Sutterella megalosphaeroides sp. nov., isolated from human faeces.</title>
        <authorList>
            <person name="Sakamoto M."/>
            <person name="Ikeyama N."/>
            <person name="Kunihiro T."/>
            <person name="Iino T."/>
            <person name="Yuki M."/>
            <person name="Ohkuma M."/>
        </authorList>
    </citation>
    <scope>NUCLEOTIDE SEQUENCE [LARGE SCALE GENOMIC DNA]</scope>
    <source>
        <strain evidence="12 13">6FBBBH3</strain>
    </source>
</reference>
<dbReference type="AlphaFoldDB" id="A0A2Z6ICK5"/>
<dbReference type="Pfam" id="PF04257">
    <property type="entry name" value="Exonuc_V_gamma"/>
    <property type="match status" value="1"/>
</dbReference>
<evidence type="ECO:0000256" key="9">
    <source>
        <dbReference type="ARBA" id="ARBA00023204"/>
    </source>
</evidence>
<dbReference type="PANTHER" id="PTHR30591">
    <property type="entry name" value="RECBCD ENZYME SUBUNIT RECC"/>
    <property type="match status" value="1"/>
</dbReference>
<dbReference type="GO" id="GO:0004386">
    <property type="term" value="F:helicase activity"/>
    <property type="evidence" value="ECO:0007669"/>
    <property type="project" value="UniProtKB-KW"/>
</dbReference>
<dbReference type="Gene3D" id="3.40.50.300">
    <property type="entry name" value="P-loop containing nucleotide triphosphate hydrolases"/>
    <property type="match status" value="2"/>
</dbReference>
<evidence type="ECO:0000313" key="12">
    <source>
        <dbReference type="EMBL" id="BBF24032.1"/>
    </source>
</evidence>
<dbReference type="GO" id="GO:0009338">
    <property type="term" value="C:exodeoxyribonuclease V complex"/>
    <property type="evidence" value="ECO:0007669"/>
    <property type="project" value="InterPro"/>
</dbReference>
<evidence type="ECO:0000256" key="3">
    <source>
        <dbReference type="ARBA" id="ARBA00022763"/>
    </source>
</evidence>
<protein>
    <recommendedName>
        <fullName evidence="11">RecC C-terminal domain-containing protein</fullName>
    </recommendedName>
</protein>
<keyword evidence="2" id="KW-0547">Nucleotide-binding</keyword>
<evidence type="ECO:0000256" key="4">
    <source>
        <dbReference type="ARBA" id="ARBA00022801"/>
    </source>
</evidence>
<keyword evidence="4" id="KW-0378">Hydrolase</keyword>
<evidence type="ECO:0000259" key="11">
    <source>
        <dbReference type="Pfam" id="PF17946"/>
    </source>
</evidence>
<keyword evidence="3" id="KW-0227">DNA damage</keyword>
<evidence type="ECO:0000256" key="8">
    <source>
        <dbReference type="ARBA" id="ARBA00023125"/>
    </source>
</evidence>
<keyword evidence="7" id="KW-0067">ATP-binding</keyword>
<keyword evidence="13" id="KW-1185">Reference proteome</keyword>
<feature type="domain" description="RecC C-terminal" evidence="11">
    <location>
        <begin position="931"/>
        <end position="1126"/>
    </location>
</feature>
<evidence type="ECO:0000256" key="6">
    <source>
        <dbReference type="ARBA" id="ARBA00022839"/>
    </source>
</evidence>
<organism evidence="12 13">
    <name type="scientific">Sutterella megalosphaeroides</name>
    <dbReference type="NCBI Taxonomy" id="2494234"/>
    <lineage>
        <taxon>Bacteria</taxon>
        <taxon>Pseudomonadati</taxon>
        <taxon>Pseudomonadota</taxon>
        <taxon>Betaproteobacteria</taxon>
        <taxon>Burkholderiales</taxon>
        <taxon>Sutterellaceae</taxon>
        <taxon>Sutterella</taxon>
    </lineage>
</organism>
<evidence type="ECO:0000313" key="13">
    <source>
        <dbReference type="Proteomes" id="UP000271003"/>
    </source>
</evidence>
<dbReference type="InterPro" id="IPR027417">
    <property type="entry name" value="P-loop_NTPase"/>
</dbReference>
<dbReference type="GO" id="GO:0003677">
    <property type="term" value="F:DNA binding"/>
    <property type="evidence" value="ECO:0007669"/>
    <property type="project" value="UniProtKB-KW"/>
</dbReference>
<dbReference type="Proteomes" id="UP000271003">
    <property type="component" value="Chromosome"/>
</dbReference>
<gene>
    <name evidence="12" type="ORF">SUTMEG_19230</name>
</gene>
<dbReference type="PANTHER" id="PTHR30591:SF1">
    <property type="entry name" value="RECBCD ENZYME SUBUNIT RECC"/>
    <property type="match status" value="1"/>
</dbReference>
<dbReference type="InterPro" id="IPR013986">
    <property type="entry name" value="DExx_box_DNA_helicase_dom_sf"/>
</dbReference>
<dbReference type="OrthoDB" id="9762834at2"/>
<dbReference type="KEGG" id="sutt:SUTMEG_19230"/>
<feature type="region of interest" description="Disordered" evidence="10">
    <location>
        <begin position="1087"/>
        <end position="1110"/>
    </location>
</feature>
<keyword evidence="8" id="KW-0238">DNA-binding</keyword>
<dbReference type="GO" id="GO:0008854">
    <property type="term" value="F:exodeoxyribonuclease V activity"/>
    <property type="evidence" value="ECO:0007669"/>
    <property type="project" value="InterPro"/>
</dbReference>
<dbReference type="GO" id="GO:0005524">
    <property type="term" value="F:ATP binding"/>
    <property type="evidence" value="ECO:0007669"/>
    <property type="project" value="UniProtKB-KW"/>
</dbReference>